<dbReference type="SUPFAM" id="SSF63380">
    <property type="entry name" value="Riboflavin synthase domain-like"/>
    <property type="match status" value="1"/>
</dbReference>
<protein>
    <recommendedName>
        <fullName evidence="14">NADH-cytochrome b5 reductase</fullName>
        <ecNumber evidence="14">1.6.2.2</ecNumber>
    </recommendedName>
</protein>
<comment type="subcellular location">
    <subcellularLocation>
        <location evidence="2">Mitochondrion outer membrane</location>
    </subcellularLocation>
</comment>
<dbReference type="PANTHER" id="PTHR19370">
    <property type="entry name" value="NADH-CYTOCHROME B5 REDUCTASE"/>
    <property type="match status" value="1"/>
</dbReference>
<dbReference type="InterPro" id="IPR001433">
    <property type="entry name" value="OxRdtase_FAD/NAD-bd"/>
</dbReference>
<dbReference type="EC" id="1.6.2.2" evidence="14"/>
<feature type="binding site" evidence="13">
    <location>
        <position position="90"/>
    </location>
    <ligand>
        <name>FAD</name>
        <dbReference type="ChEBI" id="CHEBI:57692"/>
    </ligand>
</feature>
<keyword evidence="5 15" id="KW-0812">Transmembrane</keyword>
<evidence type="ECO:0000256" key="6">
    <source>
        <dbReference type="ARBA" id="ARBA00022787"/>
    </source>
</evidence>
<accession>A0AAW1RNH1</accession>
<name>A0AAW1RNH1_9CHLO</name>
<comment type="cofactor">
    <cofactor evidence="1 13 14">
        <name>FAD</name>
        <dbReference type="ChEBI" id="CHEBI:57692"/>
    </cofactor>
</comment>
<dbReference type="SUPFAM" id="SSF52343">
    <property type="entry name" value="Ferredoxin reductase-like, C-terminal NADP-linked domain"/>
    <property type="match status" value="1"/>
</dbReference>
<feature type="binding site" evidence="13">
    <location>
        <position position="105"/>
    </location>
    <ligand>
        <name>FAD</name>
        <dbReference type="ChEBI" id="CHEBI:57692"/>
    </ligand>
</feature>
<feature type="binding site" evidence="13">
    <location>
        <position position="107"/>
    </location>
    <ligand>
        <name>FAD</name>
        <dbReference type="ChEBI" id="CHEBI:57692"/>
    </ligand>
</feature>
<dbReference type="GO" id="GO:0005741">
    <property type="term" value="C:mitochondrial outer membrane"/>
    <property type="evidence" value="ECO:0007669"/>
    <property type="project" value="UniProtKB-SubCell"/>
</dbReference>
<dbReference type="Gene3D" id="2.40.30.10">
    <property type="entry name" value="Translation factors"/>
    <property type="match status" value="1"/>
</dbReference>
<keyword evidence="18" id="KW-1185">Reference proteome</keyword>
<gene>
    <name evidence="17" type="ORF">WJX81_006728</name>
</gene>
<dbReference type="Pfam" id="PF00175">
    <property type="entry name" value="NAD_binding_1"/>
    <property type="match status" value="1"/>
</dbReference>
<keyword evidence="11" id="KW-0496">Mitochondrion</keyword>
<sequence>MDQELVLLAAAVILVLIVAFYALRPRQPPPFLEPDTWKQLPLVDKKELTHNTRRFRFALPHPRQALGLPVGQHIILKAAAADGSNILKPYTPVSDDDLRGYMDFVIKVYPEGRMSRHLDSLALGDTMLFKGPKGRFNYAPNMKQRIGMIAGGTGITPMYQVAAAILKNPADRTEVSLIFGNVTVDDVLILAELDALEAAHPGRFKVYHVLNQPPPGWAGGVGFVSAEHISAHLPPPGLGVLIARCGPPPMNKAMAAHLDALGYAKDMQFEF</sequence>
<evidence type="ECO:0000256" key="10">
    <source>
        <dbReference type="ARBA" id="ARBA00023027"/>
    </source>
</evidence>
<evidence type="ECO:0000313" key="18">
    <source>
        <dbReference type="Proteomes" id="UP001445335"/>
    </source>
</evidence>
<dbReference type="InterPro" id="IPR001709">
    <property type="entry name" value="Flavoprot_Pyr_Nucl_cyt_Rdtase"/>
</dbReference>
<dbReference type="InterPro" id="IPR017927">
    <property type="entry name" value="FAD-bd_FR_type"/>
</dbReference>
<dbReference type="InterPro" id="IPR017938">
    <property type="entry name" value="Riboflavin_synthase-like_b-brl"/>
</dbReference>
<feature type="binding site" evidence="13">
    <location>
        <position position="156"/>
    </location>
    <ligand>
        <name>FAD</name>
        <dbReference type="ChEBI" id="CHEBI:57692"/>
    </ligand>
</feature>
<proteinExistence type="inferred from homology"/>
<dbReference type="FunFam" id="2.40.30.10:FF:000032">
    <property type="entry name" value="NADH-cytochrome b5 reductase"/>
    <property type="match status" value="1"/>
</dbReference>
<dbReference type="GO" id="GO:0090524">
    <property type="term" value="F:cytochrome-b5 reductase activity, acting on NADH"/>
    <property type="evidence" value="ECO:0007669"/>
    <property type="project" value="UniProtKB-EC"/>
</dbReference>
<dbReference type="Proteomes" id="UP001445335">
    <property type="component" value="Unassembled WGS sequence"/>
</dbReference>
<evidence type="ECO:0000256" key="3">
    <source>
        <dbReference type="ARBA" id="ARBA00006105"/>
    </source>
</evidence>
<dbReference type="PRINTS" id="PR00371">
    <property type="entry name" value="FPNCR"/>
</dbReference>
<dbReference type="InterPro" id="IPR001834">
    <property type="entry name" value="CBR-like"/>
</dbReference>
<dbReference type="CDD" id="cd06183">
    <property type="entry name" value="cyt_b5_reduct_like"/>
    <property type="match status" value="1"/>
</dbReference>
<keyword evidence="8 15" id="KW-1133">Transmembrane helix</keyword>
<evidence type="ECO:0000256" key="11">
    <source>
        <dbReference type="ARBA" id="ARBA00023128"/>
    </source>
</evidence>
<comment type="catalytic activity">
    <reaction evidence="14">
        <text>2 Fe(III)-[cytochrome b5] + NADH = 2 Fe(II)-[cytochrome b5] + NAD(+) + H(+)</text>
        <dbReference type="Rhea" id="RHEA:46680"/>
        <dbReference type="Rhea" id="RHEA-COMP:10438"/>
        <dbReference type="Rhea" id="RHEA-COMP:10439"/>
        <dbReference type="ChEBI" id="CHEBI:15378"/>
        <dbReference type="ChEBI" id="CHEBI:29033"/>
        <dbReference type="ChEBI" id="CHEBI:29034"/>
        <dbReference type="ChEBI" id="CHEBI:57540"/>
        <dbReference type="ChEBI" id="CHEBI:57945"/>
        <dbReference type="EC" id="1.6.2.2"/>
    </reaction>
</comment>
<evidence type="ECO:0000313" key="17">
    <source>
        <dbReference type="EMBL" id="KAK9835387.1"/>
    </source>
</evidence>
<keyword evidence="7 13" id="KW-0274">FAD</keyword>
<evidence type="ECO:0000256" key="5">
    <source>
        <dbReference type="ARBA" id="ARBA00022692"/>
    </source>
</evidence>
<feature type="binding site" evidence="13">
    <location>
        <position position="89"/>
    </location>
    <ligand>
        <name>FAD</name>
        <dbReference type="ChEBI" id="CHEBI:57692"/>
    </ligand>
</feature>
<keyword evidence="6" id="KW-1000">Mitochondrion outer membrane</keyword>
<dbReference type="PROSITE" id="PS51384">
    <property type="entry name" value="FAD_FR"/>
    <property type="match status" value="1"/>
</dbReference>
<feature type="transmembrane region" description="Helical" evidence="15">
    <location>
        <begin position="6"/>
        <end position="23"/>
    </location>
</feature>
<evidence type="ECO:0000256" key="1">
    <source>
        <dbReference type="ARBA" id="ARBA00001974"/>
    </source>
</evidence>
<comment type="caution">
    <text evidence="17">The sequence shown here is derived from an EMBL/GenBank/DDBJ whole genome shotgun (WGS) entry which is preliminary data.</text>
</comment>
<organism evidence="17 18">
    <name type="scientific">Elliptochloris bilobata</name>
    <dbReference type="NCBI Taxonomy" id="381761"/>
    <lineage>
        <taxon>Eukaryota</taxon>
        <taxon>Viridiplantae</taxon>
        <taxon>Chlorophyta</taxon>
        <taxon>core chlorophytes</taxon>
        <taxon>Trebouxiophyceae</taxon>
        <taxon>Trebouxiophyceae incertae sedis</taxon>
        <taxon>Elliptochloris clade</taxon>
        <taxon>Elliptochloris</taxon>
    </lineage>
</organism>
<evidence type="ECO:0000256" key="14">
    <source>
        <dbReference type="RuleBase" id="RU361226"/>
    </source>
</evidence>
<evidence type="ECO:0000259" key="16">
    <source>
        <dbReference type="PROSITE" id="PS51384"/>
    </source>
</evidence>
<reference evidence="17 18" key="1">
    <citation type="journal article" date="2024" name="Nat. Commun.">
        <title>Phylogenomics reveals the evolutionary origins of lichenization in chlorophyte algae.</title>
        <authorList>
            <person name="Puginier C."/>
            <person name="Libourel C."/>
            <person name="Otte J."/>
            <person name="Skaloud P."/>
            <person name="Haon M."/>
            <person name="Grisel S."/>
            <person name="Petersen M."/>
            <person name="Berrin J.G."/>
            <person name="Delaux P.M."/>
            <person name="Dal Grande F."/>
            <person name="Keller J."/>
        </authorList>
    </citation>
    <scope>NUCLEOTIDE SEQUENCE [LARGE SCALE GENOMIC DNA]</scope>
    <source>
        <strain evidence="17 18">SAG 245.80</strain>
    </source>
</reference>
<evidence type="ECO:0000256" key="15">
    <source>
        <dbReference type="SAM" id="Phobius"/>
    </source>
</evidence>
<evidence type="ECO:0000256" key="4">
    <source>
        <dbReference type="ARBA" id="ARBA00022630"/>
    </source>
</evidence>
<dbReference type="InterPro" id="IPR039261">
    <property type="entry name" value="FNR_nucleotide-bd"/>
</dbReference>
<feature type="binding site" evidence="13">
    <location>
        <position position="115"/>
    </location>
    <ligand>
        <name>FAD</name>
        <dbReference type="ChEBI" id="CHEBI:57692"/>
    </ligand>
</feature>
<dbReference type="GO" id="GO:0022900">
    <property type="term" value="P:electron transport chain"/>
    <property type="evidence" value="ECO:0007669"/>
    <property type="project" value="TreeGrafter"/>
</dbReference>
<keyword evidence="9 14" id="KW-0560">Oxidoreductase</keyword>
<feature type="binding site" evidence="13">
    <location>
        <position position="114"/>
    </location>
    <ligand>
        <name>FAD</name>
        <dbReference type="ChEBI" id="CHEBI:57692"/>
    </ligand>
</feature>
<dbReference type="Pfam" id="PF00970">
    <property type="entry name" value="FAD_binding_6"/>
    <property type="match status" value="1"/>
</dbReference>
<dbReference type="PANTHER" id="PTHR19370:SF184">
    <property type="entry name" value="NADH-CYTOCHROME B5 REDUCTASE-LIKE"/>
    <property type="match status" value="1"/>
</dbReference>
<dbReference type="EMBL" id="JALJOU010000028">
    <property type="protein sequence ID" value="KAK9835387.1"/>
    <property type="molecule type" value="Genomic_DNA"/>
</dbReference>
<dbReference type="FunFam" id="3.40.50.80:FF:000019">
    <property type="entry name" value="NADH-cytochrome b5 reductase"/>
    <property type="match status" value="1"/>
</dbReference>
<dbReference type="AlphaFoldDB" id="A0AAW1RNH1"/>
<evidence type="ECO:0000256" key="2">
    <source>
        <dbReference type="ARBA" id="ARBA00004294"/>
    </source>
</evidence>
<evidence type="ECO:0000256" key="7">
    <source>
        <dbReference type="ARBA" id="ARBA00022827"/>
    </source>
</evidence>
<keyword evidence="10 14" id="KW-0520">NAD</keyword>
<evidence type="ECO:0000256" key="12">
    <source>
        <dbReference type="ARBA" id="ARBA00023136"/>
    </source>
</evidence>
<dbReference type="InterPro" id="IPR008333">
    <property type="entry name" value="Cbr1-like_FAD-bd_dom"/>
</dbReference>
<keyword evidence="12 15" id="KW-0472">Membrane</keyword>
<dbReference type="PRINTS" id="PR00406">
    <property type="entry name" value="CYTB5RDTASE"/>
</dbReference>
<comment type="similarity">
    <text evidence="3 14">Belongs to the flavoprotein pyridine nucleotide cytochrome reductase family.</text>
</comment>
<feature type="domain" description="FAD-binding FR-type" evidence="16">
    <location>
        <begin position="35"/>
        <end position="139"/>
    </location>
</feature>
<evidence type="ECO:0000256" key="9">
    <source>
        <dbReference type="ARBA" id="ARBA00023002"/>
    </source>
</evidence>
<evidence type="ECO:0000256" key="8">
    <source>
        <dbReference type="ARBA" id="ARBA00022989"/>
    </source>
</evidence>
<evidence type="ECO:0000256" key="13">
    <source>
        <dbReference type="PIRSR" id="PIRSR601834-1"/>
    </source>
</evidence>
<dbReference type="Gene3D" id="3.40.50.80">
    <property type="entry name" value="Nucleotide-binding domain of ferredoxin-NADP reductase (FNR) module"/>
    <property type="match status" value="1"/>
</dbReference>
<keyword evidence="4 13" id="KW-0285">Flavoprotein</keyword>